<evidence type="ECO:0000256" key="1">
    <source>
        <dbReference type="SAM" id="MobiDB-lite"/>
    </source>
</evidence>
<dbReference type="KEGG" id="sla:SERLADRAFT_403615"/>
<reference evidence="2" key="1">
    <citation type="submission" date="2011-04" db="EMBL/GenBank/DDBJ databases">
        <title>Evolution of plant cell wall degrading machinery underlies the functional diversity of forest fungi.</title>
        <authorList>
            <consortium name="US DOE Joint Genome Institute (JGI-PGF)"/>
            <person name="Eastwood D.C."/>
            <person name="Floudas D."/>
            <person name="Binder M."/>
            <person name="Majcherczyk A."/>
            <person name="Schneider P."/>
            <person name="Aerts A."/>
            <person name="Asiegbu F.O."/>
            <person name="Baker S.E."/>
            <person name="Barry K."/>
            <person name="Bendiksby M."/>
            <person name="Blumentritt M."/>
            <person name="Coutinho P.M."/>
            <person name="Cullen D."/>
            <person name="Cullen D."/>
            <person name="Gathman A."/>
            <person name="Goodell B."/>
            <person name="Henrissat B."/>
            <person name="Ihrmark K."/>
            <person name="Kauserud H."/>
            <person name="Kohler A."/>
            <person name="LaButti K."/>
            <person name="Lapidus A."/>
            <person name="Lavin J.L."/>
            <person name="Lee Y.-H."/>
            <person name="Lindquist E."/>
            <person name="Lilly W."/>
            <person name="Lucas S."/>
            <person name="Morin E."/>
            <person name="Murat C."/>
            <person name="Oguiza J.A."/>
            <person name="Park J."/>
            <person name="Pisabarro A.G."/>
            <person name="Riley R."/>
            <person name="Rosling A."/>
            <person name="Salamov A."/>
            <person name="Schmidt O."/>
            <person name="Schmutz J."/>
            <person name="Skrede I."/>
            <person name="Stenlid J."/>
            <person name="Wiebenga A."/>
            <person name="Xie X."/>
            <person name="Kues U."/>
            <person name="Hibbett D.S."/>
            <person name="Hoffmeister D."/>
            <person name="Hogberg N."/>
            <person name="Martin F."/>
            <person name="Grigoriev I.V."/>
            <person name="Watkinson S.C."/>
        </authorList>
    </citation>
    <scope>NUCLEOTIDE SEQUENCE</scope>
    <source>
        <strain evidence="2">S7.9</strain>
    </source>
</reference>
<gene>
    <name evidence="2" type="ORF">SERLADRAFT_403615</name>
</gene>
<dbReference type="AlphaFoldDB" id="F8PDN6"/>
<dbReference type="EMBL" id="GL945446">
    <property type="protein sequence ID" value="EGO18856.1"/>
    <property type="molecule type" value="Genomic_DNA"/>
</dbReference>
<dbReference type="RefSeq" id="XP_007324509.1">
    <property type="nucleotide sequence ID" value="XM_007324447.1"/>
</dbReference>
<organism>
    <name type="scientific">Serpula lacrymans var. lacrymans (strain S7.9)</name>
    <name type="common">Dry rot fungus</name>
    <dbReference type="NCBI Taxonomy" id="578457"/>
    <lineage>
        <taxon>Eukaryota</taxon>
        <taxon>Fungi</taxon>
        <taxon>Dikarya</taxon>
        <taxon>Basidiomycota</taxon>
        <taxon>Agaricomycotina</taxon>
        <taxon>Agaricomycetes</taxon>
        <taxon>Agaricomycetidae</taxon>
        <taxon>Boletales</taxon>
        <taxon>Coniophorineae</taxon>
        <taxon>Serpulaceae</taxon>
        <taxon>Serpula</taxon>
    </lineage>
</organism>
<name>F8PDN6_SERL9</name>
<feature type="non-terminal residue" evidence="2">
    <location>
        <position position="76"/>
    </location>
</feature>
<sequence length="76" mass="7976">MPVFANAEGVNASSSVFNDVQGNLTSNTACSPLSATSSVRIADLFGSDFDATATHDSVQRQDAPTCHHSTRGDILY</sequence>
<protein>
    <submittedName>
        <fullName evidence="2">Uncharacterized protein</fullName>
    </submittedName>
</protein>
<proteinExistence type="predicted"/>
<dbReference type="GeneID" id="18812267"/>
<dbReference type="HOGENOM" id="CLU_2661399_0_0_1"/>
<feature type="region of interest" description="Disordered" evidence="1">
    <location>
        <begin position="56"/>
        <end position="76"/>
    </location>
</feature>
<accession>F8PDN6</accession>
<dbReference type="Proteomes" id="UP000008064">
    <property type="component" value="Unassembled WGS sequence"/>
</dbReference>
<evidence type="ECO:0000313" key="2">
    <source>
        <dbReference type="EMBL" id="EGO18856.1"/>
    </source>
</evidence>